<dbReference type="eggNOG" id="ENOG503399V">
    <property type="taxonomic scope" value="Bacteria"/>
</dbReference>
<dbReference type="SUPFAM" id="SSF55383">
    <property type="entry name" value="Copper amine oxidase, domain N"/>
    <property type="match status" value="1"/>
</dbReference>
<dbReference type="OrthoDB" id="2811497at2"/>
<dbReference type="EMBL" id="AEDD01000014">
    <property type="protein sequence ID" value="EFM08727.1"/>
    <property type="molecule type" value="Genomic_DNA"/>
</dbReference>
<feature type="domain" description="Copper amine oxidase-like N-terminal" evidence="2">
    <location>
        <begin position="422"/>
        <end position="519"/>
    </location>
</feature>
<dbReference type="Pfam" id="PF07833">
    <property type="entry name" value="Cu_amine_oxidN1"/>
    <property type="match status" value="1"/>
</dbReference>
<organism evidence="3 4">
    <name type="scientific">Paenibacillus curdlanolyticus YK9</name>
    <dbReference type="NCBI Taxonomy" id="717606"/>
    <lineage>
        <taxon>Bacteria</taxon>
        <taxon>Bacillati</taxon>
        <taxon>Bacillota</taxon>
        <taxon>Bacilli</taxon>
        <taxon>Bacillales</taxon>
        <taxon>Paenibacillaceae</taxon>
        <taxon>Paenibacillus</taxon>
    </lineage>
</organism>
<dbReference type="STRING" id="717606.PaecuDRAFT_4521"/>
<proteinExistence type="predicted"/>
<dbReference type="Proteomes" id="UP000005387">
    <property type="component" value="Unassembled WGS sequence"/>
</dbReference>
<evidence type="ECO:0000313" key="4">
    <source>
        <dbReference type="Proteomes" id="UP000005387"/>
    </source>
</evidence>
<keyword evidence="1" id="KW-0732">Signal</keyword>
<protein>
    <submittedName>
        <fullName evidence="3">Copper amine oxidase domain protein</fullName>
    </submittedName>
</protein>
<dbReference type="AlphaFoldDB" id="E0IFR1"/>
<sequence length="528" mass="57210">MKWTKRMKRATLLLLASLVVVVAGCQAVAGVDFNKVILNALKVDSVESKSTVSFQLLTNEEAIDDMDLPEEEAKLLSLLSNIKLQVNEAKVQDAKHMSAKGALSLGNRSVGYGLVVDGDSAVITLDGAKKPFLLDMTGTTAFEALGLTSPVSDAAPVSDESLTALGKKLIDQVGGYLVGTMPNPEGLSVTPAQASVNGETLTLAHVNVKMDATQVWSWAKTYLRQLQGDREGLRTLIVGVVDLLMEDPALLQAIAGEDSEEPVTKPTDEEINGVVDDILAGIGSIITVMNDTEKEQDYKKLINKDSYLKADLYVDTKFDIRKTAFEAKFKPDASILEESGVPFEGFVLNVDQEMWNVNGTVVSDKVDTATKNSAQPLEALAEKQGYEVLRMFDTKSTIYGLLRNDFHIGKQTVELYVWDEINPPIITPAGVTLVPIREVANQLGAKLSLSNGKLTFFDPAKNTSIVMRKGNKQVLVNGKNQTWSFPVTTIGGTTYAAARDLGKALGTKIEWIGSGGTKYIFVMEREVS</sequence>
<gene>
    <name evidence="3" type="ORF">PaecuDRAFT_4521</name>
</gene>
<dbReference type="InterPro" id="IPR012854">
    <property type="entry name" value="Cu_amine_oxidase-like_N"/>
</dbReference>
<feature type="chain" id="PRO_5003136416" evidence="1">
    <location>
        <begin position="30"/>
        <end position="528"/>
    </location>
</feature>
<dbReference type="PROSITE" id="PS51257">
    <property type="entry name" value="PROKAR_LIPOPROTEIN"/>
    <property type="match status" value="1"/>
</dbReference>
<dbReference type="RefSeq" id="WP_006040504.1">
    <property type="nucleotide sequence ID" value="NZ_AEDD01000014.1"/>
</dbReference>
<name>E0IFR1_9BACL</name>
<evidence type="ECO:0000313" key="3">
    <source>
        <dbReference type="EMBL" id="EFM08727.1"/>
    </source>
</evidence>
<evidence type="ECO:0000259" key="2">
    <source>
        <dbReference type="Pfam" id="PF07833"/>
    </source>
</evidence>
<accession>E0IFR1</accession>
<dbReference type="Gene3D" id="3.30.457.10">
    <property type="entry name" value="Copper amine oxidase-like, N-terminal domain"/>
    <property type="match status" value="1"/>
</dbReference>
<keyword evidence="4" id="KW-1185">Reference proteome</keyword>
<evidence type="ECO:0000256" key="1">
    <source>
        <dbReference type="SAM" id="SignalP"/>
    </source>
</evidence>
<reference evidence="3 4" key="1">
    <citation type="submission" date="2010-07" db="EMBL/GenBank/DDBJ databases">
        <title>The draft genome of Paenibacillus curdlanolyticus YK9.</title>
        <authorList>
            <consortium name="US DOE Joint Genome Institute (JGI-PGF)"/>
            <person name="Lucas S."/>
            <person name="Copeland A."/>
            <person name="Lapidus A."/>
            <person name="Cheng J.-F."/>
            <person name="Bruce D."/>
            <person name="Goodwin L."/>
            <person name="Pitluck S."/>
            <person name="Land M.L."/>
            <person name="Hauser L."/>
            <person name="Chang Y.-J."/>
            <person name="Jeffries C."/>
            <person name="Anderson I.J."/>
            <person name="Johnson E."/>
            <person name="Loganathan U."/>
            <person name="Mulhopadhyay B."/>
            <person name="Kyrpides N."/>
            <person name="Woyke T.J."/>
        </authorList>
    </citation>
    <scope>NUCLEOTIDE SEQUENCE [LARGE SCALE GENOMIC DNA]</scope>
    <source>
        <strain evidence="3 4">YK9</strain>
    </source>
</reference>
<feature type="signal peptide" evidence="1">
    <location>
        <begin position="1"/>
        <end position="29"/>
    </location>
</feature>
<dbReference type="InterPro" id="IPR036582">
    <property type="entry name" value="Mao_N_sf"/>
</dbReference>